<evidence type="ECO:0000313" key="1">
    <source>
        <dbReference type="EMBL" id="CAB3234259.1"/>
    </source>
</evidence>
<accession>A0A8S0ZLU8</accession>
<protein>
    <submittedName>
        <fullName evidence="1">Uncharacterized protein</fullName>
    </submittedName>
</protein>
<name>A0A8S0ZLU8_ARCPL</name>
<sequence length="176" mass="18963">MRYNDYKTKTTVACKVWSAEVEASVARRRAAAAVAAAAVAAAAAAPSARGVLAYVYGPLGFGACGPSTSIDRRDTLMFARAVRPHPRDQEVALLDGGQQEAAHRASHTGCVLRHHRHTFEYGTVRPSHRSFTCYLHDRAAITADTCGLRAHGAPRMSALCCPLPRHYTVFIVAFLG</sequence>
<proteinExistence type="predicted"/>
<evidence type="ECO:0000313" key="2">
    <source>
        <dbReference type="Proteomes" id="UP000494106"/>
    </source>
</evidence>
<keyword evidence="2" id="KW-1185">Reference proteome</keyword>
<dbReference type="EMBL" id="CADEBC010000481">
    <property type="protein sequence ID" value="CAB3234259.1"/>
    <property type="molecule type" value="Genomic_DNA"/>
</dbReference>
<dbReference type="OrthoDB" id="7382924at2759"/>
<organism evidence="1 2">
    <name type="scientific">Arctia plantaginis</name>
    <name type="common">Wood tiger moth</name>
    <name type="synonym">Phalaena plantaginis</name>
    <dbReference type="NCBI Taxonomy" id="874455"/>
    <lineage>
        <taxon>Eukaryota</taxon>
        <taxon>Metazoa</taxon>
        <taxon>Ecdysozoa</taxon>
        <taxon>Arthropoda</taxon>
        <taxon>Hexapoda</taxon>
        <taxon>Insecta</taxon>
        <taxon>Pterygota</taxon>
        <taxon>Neoptera</taxon>
        <taxon>Endopterygota</taxon>
        <taxon>Lepidoptera</taxon>
        <taxon>Glossata</taxon>
        <taxon>Ditrysia</taxon>
        <taxon>Noctuoidea</taxon>
        <taxon>Erebidae</taxon>
        <taxon>Arctiinae</taxon>
        <taxon>Arctia</taxon>
    </lineage>
</organism>
<dbReference type="AlphaFoldDB" id="A0A8S0ZLU8"/>
<dbReference type="Proteomes" id="UP000494106">
    <property type="component" value="Unassembled WGS sequence"/>
</dbReference>
<gene>
    <name evidence="1" type="ORF">APLA_LOCUS5543</name>
</gene>
<comment type="caution">
    <text evidence="1">The sequence shown here is derived from an EMBL/GenBank/DDBJ whole genome shotgun (WGS) entry which is preliminary data.</text>
</comment>
<reference evidence="1 2" key="1">
    <citation type="submission" date="2020-04" db="EMBL/GenBank/DDBJ databases">
        <authorList>
            <person name="Wallbank WR R."/>
            <person name="Pardo Diaz C."/>
            <person name="Kozak K."/>
            <person name="Martin S."/>
            <person name="Jiggins C."/>
            <person name="Moest M."/>
            <person name="Warren A I."/>
            <person name="Byers J.R.P. K."/>
            <person name="Montejo-Kovacevich G."/>
            <person name="Yen C E."/>
        </authorList>
    </citation>
    <scope>NUCLEOTIDE SEQUENCE [LARGE SCALE GENOMIC DNA]</scope>
</reference>